<protein>
    <submittedName>
        <fullName evidence="2">Uncharacterized protein</fullName>
    </submittedName>
</protein>
<name>A0A2B7YAR9_POLH7</name>
<reference evidence="2 3" key="1">
    <citation type="submission" date="2017-10" db="EMBL/GenBank/DDBJ databases">
        <title>Comparative genomics in systemic dimorphic fungi from Ajellomycetaceae.</title>
        <authorList>
            <person name="Munoz J.F."/>
            <person name="Mcewen J.G."/>
            <person name="Clay O.K."/>
            <person name="Cuomo C.A."/>
        </authorList>
    </citation>
    <scope>NUCLEOTIDE SEQUENCE [LARGE SCALE GENOMIC DNA]</scope>
    <source>
        <strain evidence="2 3">UAMH7299</strain>
    </source>
</reference>
<dbReference type="Proteomes" id="UP000224634">
    <property type="component" value="Unassembled WGS sequence"/>
</dbReference>
<gene>
    <name evidence="2" type="ORF">AJ80_04705</name>
</gene>
<evidence type="ECO:0000256" key="1">
    <source>
        <dbReference type="SAM" id="MobiDB-lite"/>
    </source>
</evidence>
<organism evidence="2 3">
    <name type="scientific">Polytolypa hystricis (strain UAMH7299)</name>
    <dbReference type="NCBI Taxonomy" id="1447883"/>
    <lineage>
        <taxon>Eukaryota</taxon>
        <taxon>Fungi</taxon>
        <taxon>Dikarya</taxon>
        <taxon>Ascomycota</taxon>
        <taxon>Pezizomycotina</taxon>
        <taxon>Eurotiomycetes</taxon>
        <taxon>Eurotiomycetidae</taxon>
        <taxon>Onygenales</taxon>
        <taxon>Onygenales incertae sedis</taxon>
        <taxon>Polytolypa</taxon>
    </lineage>
</organism>
<dbReference type="AlphaFoldDB" id="A0A2B7YAR9"/>
<proteinExistence type="predicted"/>
<feature type="region of interest" description="Disordered" evidence="1">
    <location>
        <begin position="41"/>
        <end position="77"/>
    </location>
</feature>
<feature type="compositionally biased region" description="Basic and acidic residues" evidence="1">
    <location>
        <begin position="42"/>
        <end position="55"/>
    </location>
</feature>
<accession>A0A2B7YAR9</accession>
<keyword evidence="3" id="KW-1185">Reference proteome</keyword>
<sequence length="77" mass="8753">MPGATLDNEIHKRPDYTEVLTRYVYMWNWLHEGYLRTGGHISAREPPSRRTEITKEGPNVDATRGGFQSHEGVTNGP</sequence>
<evidence type="ECO:0000313" key="3">
    <source>
        <dbReference type="Proteomes" id="UP000224634"/>
    </source>
</evidence>
<evidence type="ECO:0000313" key="2">
    <source>
        <dbReference type="EMBL" id="PGH17697.1"/>
    </source>
</evidence>
<dbReference type="EMBL" id="PDNA01000062">
    <property type="protein sequence ID" value="PGH17697.1"/>
    <property type="molecule type" value="Genomic_DNA"/>
</dbReference>
<comment type="caution">
    <text evidence="2">The sequence shown here is derived from an EMBL/GenBank/DDBJ whole genome shotgun (WGS) entry which is preliminary data.</text>
</comment>